<sequence length="1117" mass="123054">MVTLHRHLTHRHARRILSGEPRDLQPGEVRFFSFYAPSLEGGTHTVAVEQTISAPADSRSPNKNRRDDAIPLQKQSFYVVAPKFGLPAGIVDSVYPAPGGTAEVTVLPHIVLKDPHLPWERKASYNIPDETVPDKDKDGNPRNRTPWVALLVFTAEELRLEKPALDAMLTKLPLEVKREQSETLAVRMRARDTPLLSGVESVANAISFNAELDERDASLAMDAVLVPKDLFAALFTEPGKTQVLNVAKYKYLAHVREVATDGMAAAGAEADQAMFSIVLSHRTGPIGASVPTSTVVHLVSLDMPGNLSLPLNDKTTHVAMTSLHSWTYNCLPSNDFANSFSRLTHLGEKLNVLHVQPQMPTEKDQDAKQEGSPKDDDEGIAKLITKRQADGYTLVRHRTVTGEVTAAIIRGPLTPTFVPHPLRAGFMMQSNFGSDLQILDPDLSLMDITYSSAWSLGKTLAMGDEAFSTALARLRNAIHSAALDGAKKEVHAAIGAAHISRRDTTRGMLGLVEGLNALNRDLHENGQRATAFDANRWLPSHHTGEVQAHEVVDMSHHSPHISTRMAGHAEAAALSFALAADGTPYNEHNVPTNTDSAYILSWVIDKLHLANIPAHYLLPDPSCLPEETLRFFHVDENWTDALVDGALSLANHWAAQPAKDDCRTAIKHAINKALYEPDAKLGHIQMPKYGFLLRSQLLVQFPDISVSARFAKRPDQNQPAQAPILVQKRLSNDTMYCLFDRLPPEILGITFTLPPHQQCFTVGRSLSSTELAINIRRVYTTTDVKKPNDRRIPLGETLKLQPGATDLFDWPARTLNVTAFAKFQREKLQQGMGDGEFDDSHPTSALLAMQLNDSILQLDIGDPTAAFQNPSPPPRFQLSIPPRSQTLPPPLSPIPPPSHPIPTPFLRPTPPSTRNRLQTSPLPLSLTPPSTTADRPYYTLKIYPFLNKGFIPSNSPLPQDLIFSIRQRDGAPPLTRKLLRFIVEVPYGAMPSAPPASPADPPLTLLAADADPPMPSMLSNLRFNVLKRWDRGGKDTKDRVGDYLILEVVPRAKEGVYVRMAREASFLLPGVKVVGYSGAEARRPVVNLKYKYADGYGEPGWNDWTEVEVRPDPAMED</sequence>
<accession>A0AAE0XBT5</accession>
<proteinExistence type="predicted"/>
<feature type="compositionally biased region" description="Basic and acidic residues" evidence="1">
    <location>
        <begin position="361"/>
        <end position="374"/>
    </location>
</feature>
<gene>
    <name evidence="2" type="ORF">B0T22DRAFT_528582</name>
</gene>
<evidence type="ECO:0000313" key="3">
    <source>
        <dbReference type="Proteomes" id="UP001270362"/>
    </source>
</evidence>
<protein>
    <submittedName>
        <fullName evidence="2">Uncharacterized protein</fullName>
    </submittedName>
</protein>
<feature type="region of interest" description="Disordered" evidence="1">
    <location>
        <begin position="359"/>
        <end position="378"/>
    </location>
</feature>
<keyword evidence="3" id="KW-1185">Reference proteome</keyword>
<reference evidence="2" key="2">
    <citation type="submission" date="2023-06" db="EMBL/GenBank/DDBJ databases">
        <authorList>
            <consortium name="Lawrence Berkeley National Laboratory"/>
            <person name="Haridas S."/>
            <person name="Hensen N."/>
            <person name="Bonometti L."/>
            <person name="Westerberg I."/>
            <person name="Brannstrom I.O."/>
            <person name="Guillou S."/>
            <person name="Cros-Aarteil S."/>
            <person name="Calhoun S."/>
            <person name="Kuo A."/>
            <person name="Mondo S."/>
            <person name="Pangilinan J."/>
            <person name="Riley R."/>
            <person name="Labutti K."/>
            <person name="Andreopoulos B."/>
            <person name="Lipzen A."/>
            <person name="Chen C."/>
            <person name="Yanf M."/>
            <person name="Daum C."/>
            <person name="Ng V."/>
            <person name="Clum A."/>
            <person name="Steindorff A."/>
            <person name="Ohm R."/>
            <person name="Martin F."/>
            <person name="Silar P."/>
            <person name="Natvig D."/>
            <person name="Lalanne C."/>
            <person name="Gautier V."/>
            <person name="Ament-Velasquez S.L."/>
            <person name="Kruys A."/>
            <person name="Hutchinson M.I."/>
            <person name="Powell A.J."/>
            <person name="Barry K."/>
            <person name="Miller A.N."/>
            <person name="Grigoriev I.V."/>
            <person name="Debuchy R."/>
            <person name="Gladieux P."/>
            <person name="Thoren M.H."/>
            <person name="Johannesson H."/>
        </authorList>
    </citation>
    <scope>NUCLEOTIDE SEQUENCE</scope>
    <source>
        <strain evidence="2">CBS 314.62</strain>
    </source>
</reference>
<evidence type="ECO:0000256" key="1">
    <source>
        <dbReference type="SAM" id="MobiDB-lite"/>
    </source>
</evidence>
<name>A0AAE0XBT5_9PEZI</name>
<dbReference type="AlphaFoldDB" id="A0AAE0XBT5"/>
<feature type="compositionally biased region" description="Low complexity" evidence="1">
    <location>
        <begin position="919"/>
        <end position="930"/>
    </location>
</feature>
<organism evidence="2 3">
    <name type="scientific">Podospora appendiculata</name>
    <dbReference type="NCBI Taxonomy" id="314037"/>
    <lineage>
        <taxon>Eukaryota</taxon>
        <taxon>Fungi</taxon>
        <taxon>Dikarya</taxon>
        <taxon>Ascomycota</taxon>
        <taxon>Pezizomycotina</taxon>
        <taxon>Sordariomycetes</taxon>
        <taxon>Sordariomycetidae</taxon>
        <taxon>Sordariales</taxon>
        <taxon>Podosporaceae</taxon>
        <taxon>Podospora</taxon>
    </lineage>
</organism>
<comment type="caution">
    <text evidence="2">The sequence shown here is derived from an EMBL/GenBank/DDBJ whole genome shotgun (WGS) entry which is preliminary data.</text>
</comment>
<dbReference type="EMBL" id="JAULSO010000002">
    <property type="protein sequence ID" value="KAK3689755.1"/>
    <property type="molecule type" value="Genomic_DNA"/>
</dbReference>
<reference evidence="2" key="1">
    <citation type="journal article" date="2023" name="Mol. Phylogenet. Evol.">
        <title>Genome-scale phylogeny and comparative genomics of the fungal order Sordariales.</title>
        <authorList>
            <person name="Hensen N."/>
            <person name="Bonometti L."/>
            <person name="Westerberg I."/>
            <person name="Brannstrom I.O."/>
            <person name="Guillou S."/>
            <person name="Cros-Aarteil S."/>
            <person name="Calhoun S."/>
            <person name="Haridas S."/>
            <person name="Kuo A."/>
            <person name="Mondo S."/>
            <person name="Pangilinan J."/>
            <person name="Riley R."/>
            <person name="LaButti K."/>
            <person name="Andreopoulos B."/>
            <person name="Lipzen A."/>
            <person name="Chen C."/>
            <person name="Yan M."/>
            <person name="Daum C."/>
            <person name="Ng V."/>
            <person name="Clum A."/>
            <person name="Steindorff A."/>
            <person name="Ohm R.A."/>
            <person name="Martin F."/>
            <person name="Silar P."/>
            <person name="Natvig D.O."/>
            <person name="Lalanne C."/>
            <person name="Gautier V."/>
            <person name="Ament-Velasquez S.L."/>
            <person name="Kruys A."/>
            <person name="Hutchinson M.I."/>
            <person name="Powell A.J."/>
            <person name="Barry K."/>
            <person name="Miller A.N."/>
            <person name="Grigoriev I.V."/>
            <person name="Debuchy R."/>
            <person name="Gladieux P."/>
            <person name="Hiltunen Thoren M."/>
            <person name="Johannesson H."/>
        </authorList>
    </citation>
    <scope>NUCLEOTIDE SEQUENCE</scope>
    <source>
        <strain evidence="2">CBS 314.62</strain>
    </source>
</reference>
<evidence type="ECO:0000313" key="2">
    <source>
        <dbReference type="EMBL" id="KAK3689755.1"/>
    </source>
</evidence>
<feature type="region of interest" description="Disordered" evidence="1">
    <location>
        <begin position="862"/>
        <end position="930"/>
    </location>
</feature>
<dbReference type="Proteomes" id="UP001270362">
    <property type="component" value="Unassembled WGS sequence"/>
</dbReference>
<feature type="compositionally biased region" description="Pro residues" evidence="1">
    <location>
        <begin position="887"/>
        <end position="911"/>
    </location>
</feature>